<sequence length="319" mass="36672">MAQWKDGIAKLIIPTPFPVGDVNVYVVKGERLTLVDVGPKTEEAWEALTEQLKELALTPEDIEQVVLTHHHPDHSGLLDYFSPALEVYGHRFNQRWLSRTDQFLEAHDEFYHQLFGEFGIPEQYFPLIGALKKTLRFACHRSLTGELAEGDTPVGLEEWMVIETPGHAQSHIGLLREKDGVYIGGDHLLAHISPNPLLEPPLPGETVRPKPQLQYNESLRKLSTLPIQLVYSGHGDDIYQVNMLIEKRLSRQRDRAMDVRKWLETERLTVFDICRRLFPTVYERELSLTISETIAQLDYLYAIGEIKVSKEEKAFLYYV</sequence>
<dbReference type="InterPro" id="IPR050662">
    <property type="entry name" value="Sec-metab_biosynth-thioest"/>
</dbReference>
<accession>A0A0Q3QQC1</accession>
<comment type="caution">
    <text evidence="2">The sequence shown here is derived from an EMBL/GenBank/DDBJ whole genome shotgun (WGS) entry which is preliminary data.</text>
</comment>
<dbReference type="GO" id="GO:0016787">
    <property type="term" value="F:hydrolase activity"/>
    <property type="evidence" value="ECO:0007669"/>
    <property type="project" value="UniProtKB-KW"/>
</dbReference>
<dbReference type="RefSeq" id="WP_056685484.1">
    <property type="nucleotide sequence ID" value="NZ_CP041305.1"/>
</dbReference>
<dbReference type="Gene3D" id="3.60.15.10">
    <property type="entry name" value="Ribonuclease Z/Hydroxyacylglutathione hydrolase-like"/>
    <property type="match status" value="1"/>
</dbReference>
<organism evidence="2 3">
    <name type="scientific">Cytobacillus solani</name>
    <dbReference type="NCBI Taxonomy" id="1637975"/>
    <lineage>
        <taxon>Bacteria</taxon>
        <taxon>Bacillati</taxon>
        <taxon>Bacillota</taxon>
        <taxon>Bacilli</taxon>
        <taxon>Bacillales</taxon>
        <taxon>Bacillaceae</taxon>
        <taxon>Cytobacillus</taxon>
    </lineage>
</organism>
<reference evidence="2 3" key="1">
    <citation type="submission" date="2015-09" db="EMBL/GenBank/DDBJ databases">
        <title>Genome sequencing project for genomic taxonomy and phylogenomics of Bacillus-like bacteria.</title>
        <authorList>
            <person name="Liu B."/>
            <person name="Wang J."/>
            <person name="Zhu Y."/>
            <person name="Liu G."/>
            <person name="Chen Q."/>
            <person name="Chen Z."/>
            <person name="Lan J."/>
            <person name="Che J."/>
            <person name="Ge C."/>
            <person name="Shi H."/>
            <person name="Pan Z."/>
            <person name="Liu X."/>
        </authorList>
    </citation>
    <scope>NUCLEOTIDE SEQUENCE [LARGE SCALE GENOMIC DNA]</scope>
    <source>
        <strain evidence="2 3">FJAT-18043</strain>
    </source>
</reference>
<name>A0A0Q3QQC1_9BACI</name>
<protein>
    <submittedName>
        <fullName evidence="2">MBL fold metallo-hydrolase</fullName>
    </submittedName>
</protein>
<dbReference type="STRING" id="1637975.AN957_18405"/>
<keyword evidence="2" id="KW-0378">Hydrolase</keyword>
<evidence type="ECO:0000313" key="3">
    <source>
        <dbReference type="Proteomes" id="UP000050996"/>
    </source>
</evidence>
<dbReference type="PATRIC" id="fig|1637975.4.peg.3629"/>
<gene>
    <name evidence="2" type="ORF">AN957_18405</name>
</gene>
<dbReference type="SUPFAM" id="SSF56281">
    <property type="entry name" value="Metallo-hydrolase/oxidoreductase"/>
    <property type="match status" value="1"/>
</dbReference>
<dbReference type="Proteomes" id="UP000050996">
    <property type="component" value="Unassembled WGS sequence"/>
</dbReference>
<evidence type="ECO:0000259" key="1">
    <source>
        <dbReference type="SMART" id="SM00849"/>
    </source>
</evidence>
<dbReference type="SMART" id="SM00849">
    <property type="entry name" value="Lactamase_B"/>
    <property type="match status" value="1"/>
</dbReference>
<proteinExistence type="predicted"/>
<feature type="domain" description="Metallo-beta-lactamase" evidence="1">
    <location>
        <begin position="21"/>
        <end position="234"/>
    </location>
</feature>
<dbReference type="Pfam" id="PF00753">
    <property type="entry name" value="Lactamase_B"/>
    <property type="match status" value="1"/>
</dbReference>
<dbReference type="InterPro" id="IPR036866">
    <property type="entry name" value="RibonucZ/Hydroxyglut_hydro"/>
</dbReference>
<evidence type="ECO:0000313" key="2">
    <source>
        <dbReference type="EMBL" id="KQL20361.1"/>
    </source>
</evidence>
<dbReference type="EMBL" id="LJIX01000006">
    <property type="protein sequence ID" value="KQL20361.1"/>
    <property type="molecule type" value="Genomic_DNA"/>
</dbReference>
<keyword evidence="3" id="KW-1185">Reference proteome</keyword>
<dbReference type="PANTHER" id="PTHR23131">
    <property type="entry name" value="ENDORIBONUCLEASE LACTB2"/>
    <property type="match status" value="1"/>
</dbReference>
<dbReference type="InterPro" id="IPR001279">
    <property type="entry name" value="Metallo-B-lactamas"/>
</dbReference>
<dbReference type="PANTHER" id="PTHR23131:SF4">
    <property type="entry name" value="METALLO-BETA-LACTAMASE SUPERFAMILY POTEIN"/>
    <property type="match status" value="1"/>
</dbReference>
<dbReference type="AlphaFoldDB" id="A0A0Q3QQC1"/>